<keyword evidence="19" id="KW-1185">Reference proteome</keyword>
<dbReference type="Gene3D" id="3.30.565.10">
    <property type="entry name" value="Histidine kinase-like ATPase, C-terminal domain"/>
    <property type="match status" value="1"/>
</dbReference>
<comment type="cofactor">
    <cofactor evidence="2">
        <name>[4Fe-4S] cluster</name>
        <dbReference type="ChEBI" id="CHEBI:49883"/>
    </cofactor>
</comment>
<reference evidence="18 19" key="1">
    <citation type="submission" date="2021-01" db="EMBL/GenBank/DDBJ databases">
        <title>WGS of actinomycetes isolated from Thailand.</title>
        <authorList>
            <person name="Thawai C."/>
        </authorList>
    </citation>
    <scope>NUCLEOTIDE SEQUENCE [LARGE SCALE GENOMIC DNA]</scope>
    <source>
        <strain evidence="18 19">CH5-8</strain>
    </source>
</reference>
<accession>A0ABS1NY66</accession>
<keyword evidence="12" id="KW-0411">Iron-sulfur</keyword>
<feature type="transmembrane region" description="Helical" evidence="16">
    <location>
        <begin position="143"/>
        <end position="165"/>
    </location>
</feature>
<dbReference type="SMART" id="SM00387">
    <property type="entry name" value="HATPase_c"/>
    <property type="match status" value="1"/>
</dbReference>
<evidence type="ECO:0000256" key="6">
    <source>
        <dbReference type="ARBA" id="ARBA00022485"/>
    </source>
</evidence>
<dbReference type="EC" id="2.7.13.3" evidence="4"/>
<evidence type="ECO:0000256" key="15">
    <source>
        <dbReference type="SAM" id="Coils"/>
    </source>
</evidence>
<dbReference type="Gene3D" id="1.20.5.1930">
    <property type="match status" value="1"/>
</dbReference>
<dbReference type="InterPro" id="IPR004358">
    <property type="entry name" value="Sig_transdc_His_kin-like_C"/>
</dbReference>
<keyword evidence="16" id="KW-0812">Transmembrane</keyword>
<keyword evidence="9 18" id="KW-0418">Kinase</keyword>
<evidence type="ECO:0000256" key="10">
    <source>
        <dbReference type="ARBA" id="ARBA00023004"/>
    </source>
</evidence>
<dbReference type="PANTHER" id="PTHR24421:SF55">
    <property type="entry name" value="SENSOR HISTIDINE KINASE YDFH"/>
    <property type="match status" value="1"/>
</dbReference>
<dbReference type="InterPro" id="IPR050482">
    <property type="entry name" value="Sensor_HK_TwoCompSys"/>
</dbReference>
<evidence type="ECO:0000313" key="19">
    <source>
        <dbReference type="Proteomes" id="UP000621386"/>
    </source>
</evidence>
<comment type="catalytic activity">
    <reaction evidence="1">
        <text>ATP + protein L-histidine = ADP + protein N-phospho-L-histidine.</text>
        <dbReference type="EC" id="2.7.13.3"/>
    </reaction>
</comment>
<protein>
    <recommendedName>
        <fullName evidence="5">Oxygen sensor histidine kinase NreB</fullName>
        <ecNumber evidence="4">2.7.13.3</ecNumber>
    </recommendedName>
    <alternativeName>
        <fullName evidence="14">Nitrogen regulation protein B</fullName>
    </alternativeName>
</protein>
<dbReference type="Pfam" id="PF07730">
    <property type="entry name" value="HisKA_3"/>
    <property type="match status" value="1"/>
</dbReference>
<evidence type="ECO:0000256" key="11">
    <source>
        <dbReference type="ARBA" id="ARBA00023012"/>
    </source>
</evidence>
<proteinExistence type="predicted"/>
<gene>
    <name evidence="18" type="ORF">JK361_10690</name>
</gene>
<keyword evidence="6" id="KW-0479">Metal-binding</keyword>
<feature type="coiled-coil region" evidence="15">
    <location>
        <begin position="164"/>
        <end position="191"/>
    </location>
</feature>
<dbReference type="PANTHER" id="PTHR24421">
    <property type="entry name" value="NITRATE/NITRITE SENSOR PROTEIN NARX-RELATED"/>
    <property type="match status" value="1"/>
</dbReference>
<feature type="transmembrane region" description="Helical" evidence="16">
    <location>
        <begin position="20"/>
        <end position="38"/>
    </location>
</feature>
<evidence type="ECO:0000256" key="7">
    <source>
        <dbReference type="ARBA" id="ARBA00022490"/>
    </source>
</evidence>
<keyword evidence="15" id="KW-0175">Coiled coil</keyword>
<dbReference type="InterPro" id="IPR036890">
    <property type="entry name" value="HATPase_C_sf"/>
</dbReference>
<evidence type="ECO:0000256" key="5">
    <source>
        <dbReference type="ARBA" id="ARBA00017322"/>
    </source>
</evidence>
<keyword evidence="16" id="KW-0472">Membrane</keyword>
<evidence type="ECO:0000256" key="3">
    <source>
        <dbReference type="ARBA" id="ARBA00004496"/>
    </source>
</evidence>
<comment type="subcellular location">
    <subcellularLocation>
        <location evidence="3">Cytoplasm</location>
    </subcellularLocation>
</comment>
<keyword evidence="16" id="KW-1133">Transmembrane helix</keyword>
<keyword evidence="8" id="KW-0808">Transferase</keyword>
<name>A0ABS1NY66_9ACTN</name>
<comment type="caution">
    <text evidence="18">The sequence shown here is derived from an EMBL/GenBank/DDBJ whole genome shotgun (WGS) entry which is preliminary data.</text>
</comment>
<evidence type="ECO:0000256" key="14">
    <source>
        <dbReference type="ARBA" id="ARBA00030800"/>
    </source>
</evidence>
<evidence type="ECO:0000259" key="17">
    <source>
        <dbReference type="SMART" id="SM00387"/>
    </source>
</evidence>
<evidence type="ECO:0000256" key="4">
    <source>
        <dbReference type="ARBA" id="ARBA00012438"/>
    </source>
</evidence>
<keyword evidence="6" id="KW-0004">4Fe-4S</keyword>
<dbReference type="PRINTS" id="PR00344">
    <property type="entry name" value="BCTRLSENSOR"/>
</dbReference>
<evidence type="ECO:0000256" key="2">
    <source>
        <dbReference type="ARBA" id="ARBA00001966"/>
    </source>
</evidence>
<feature type="transmembrane region" description="Helical" evidence="16">
    <location>
        <begin position="113"/>
        <end position="131"/>
    </location>
</feature>
<evidence type="ECO:0000256" key="8">
    <source>
        <dbReference type="ARBA" id="ARBA00022679"/>
    </source>
</evidence>
<dbReference type="InterPro" id="IPR011712">
    <property type="entry name" value="Sig_transdc_His_kin_sub3_dim/P"/>
</dbReference>
<feature type="transmembrane region" description="Helical" evidence="16">
    <location>
        <begin position="76"/>
        <end position="101"/>
    </location>
</feature>
<keyword evidence="7" id="KW-0963">Cytoplasm</keyword>
<comment type="function">
    <text evidence="13">Member of the two-component regulatory system NreB/NreC involved in the control of dissimilatory nitrate/nitrite reduction in response to oxygen. NreB functions as a direct oxygen sensor histidine kinase which is autophosphorylated, in the absence of oxygen, probably at the conserved histidine residue, and transfers its phosphate group probably to a conserved aspartate residue of NreC. NreB/NreC activates the expression of the nitrate (narGHJI) and nitrite (nir) reductase operons, as well as the putative nitrate transporter gene narT.</text>
</comment>
<dbReference type="RefSeq" id="WP_201815489.1">
    <property type="nucleotide sequence ID" value="NZ_JAERRH010000003.1"/>
</dbReference>
<keyword evidence="10" id="KW-0408">Iron</keyword>
<evidence type="ECO:0000256" key="1">
    <source>
        <dbReference type="ARBA" id="ARBA00000085"/>
    </source>
</evidence>
<feature type="transmembrane region" description="Helical" evidence="16">
    <location>
        <begin position="45"/>
        <end position="64"/>
    </location>
</feature>
<dbReference type="CDD" id="cd16917">
    <property type="entry name" value="HATPase_UhpB-NarQ-NarX-like"/>
    <property type="match status" value="1"/>
</dbReference>
<evidence type="ECO:0000256" key="12">
    <source>
        <dbReference type="ARBA" id="ARBA00023014"/>
    </source>
</evidence>
<dbReference type="PIRSF" id="PIRSF037434">
    <property type="entry name" value="STHK_ChrS"/>
    <property type="match status" value="1"/>
</dbReference>
<evidence type="ECO:0000313" key="18">
    <source>
        <dbReference type="EMBL" id="MBL1105051.1"/>
    </source>
</evidence>
<dbReference type="Proteomes" id="UP000621386">
    <property type="component" value="Unassembled WGS sequence"/>
</dbReference>
<dbReference type="SUPFAM" id="SSF55874">
    <property type="entry name" value="ATPase domain of HSP90 chaperone/DNA topoisomerase II/histidine kinase"/>
    <property type="match status" value="1"/>
</dbReference>
<dbReference type="Pfam" id="PF02518">
    <property type="entry name" value="HATPase_c"/>
    <property type="match status" value="1"/>
</dbReference>
<dbReference type="EMBL" id="JAERRH010000003">
    <property type="protein sequence ID" value="MBL1105051.1"/>
    <property type="molecule type" value="Genomic_DNA"/>
</dbReference>
<evidence type="ECO:0000256" key="16">
    <source>
        <dbReference type="SAM" id="Phobius"/>
    </source>
</evidence>
<sequence length="394" mass="41969">MTSPAGPAADAFWASTLRRWNTVCWMLFAAMAVGITALSEGGARYAALALLGSVALAFAVLHRFPANPVVRPHGYLAVLVLALGGLAYLRTSYAALFMVTLPHYWMFGRTPRISLGFLGLATAGTLLGSWVRQGWSGEFFGETVVGTLIVVAVGVLIGLWARAVVEQSTERARLIDELRRTQAELSQAHQRQGAADERERMAREIHDTLAQGFASIVVLAEAAQAGLAADPARSARRLRSIESTARENLAEARELVASGGQGPRPESGSVAGTLRRVLDRFADDTGLTVHAELADLDCDQQTRIALLRCTQESLANVRRHARASTVGVVLARRPYGVELEVTDDGAGFVVEASTGFGLDGMRKRLAELGGRLTVTSSVGDGTRILAVVPVEGAV</sequence>
<organism evidence="18 19">
    <name type="scientific">Streptomyces musisoli</name>
    <dbReference type="NCBI Taxonomy" id="2802280"/>
    <lineage>
        <taxon>Bacteria</taxon>
        <taxon>Bacillati</taxon>
        <taxon>Actinomycetota</taxon>
        <taxon>Actinomycetes</taxon>
        <taxon>Kitasatosporales</taxon>
        <taxon>Streptomycetaceae</taxon>
        <taxon>Streptomyces</taxon>
    </lineage>
</organism>
<feature type="domain" description="Histidine kinase/HSP90-like ATPase" evidence="17">
    <location>
        <begin position="301"/>
        <end position="392"/>
    </location>
</feature>
<dbReference type="InterPro" id="IPR003594">
    <property type="entry name" value="HATPase_dom"/>
</dbReference>
<dbReference type="InterPro" id="IPR017205">
    <property type="entry name" value="Sig_transdc_His_kinase_ChrS"/>
</dbReference>
<dbReference type="GO" id="GO:0016301">
    <property type="term" value="F:kinase activity"/>
    <property type="evidence" value="ECO:0007669"/>
    <property type="project" value="UniProtKB-KW"/>
</dbReference>
<evidence type="ECO:0000256" key="9">
    <source>
        <dbReference type="ARBA" id="ARBA00022777"/>
    </source>
</evidence>
<evidence type="ECO:0000256" key="13">
    <source>
        <dbReference type="ARBA" id="ARBA00024827"/>
    </source>
</evidence>
<keyword evidence="11" id="KW-0902">Two-component regulatory system</keyword>